<keyword evidence="2" id="KW-1185">Reference proteome</keyword>
<comment type="caution">
    <text evidence="1">The sequence shown here is derived from an EMBL/GenBank/DDBJ whole genome shotgun (WGS) entry which is preliminary data.</text>
</comment>
<evidence type="ECO:0000313" key="1">
    <source>
        <dbReference type="EMBL" id="MBB5202593.1"/>
    </source>
</evidence>
<dbReference type="Proteomes" id="UP000571084">
    <property type="component" value="Unassembled WGS sequence"/>
</dbReference>
<proteinExistence type="predicted"/>
<dbReference type="AlphaFoldDB" id="A0A840RYG5"/>
<reference evidence="1 2" key="1">
    <citation type="submission" date="2020-08" db="EMBL/GenBank/DDBJ databases">
        <title>Genomic Encyclopedia of Type Strains, Phase IV (KMG-IV): sequencing the most valuable type-strain genomes for metagenomic binning, comparative biology and taxonomic classification.</title>
        <authorList>
            <person name="Goeker M."/>
        </authorList>
    </citation>
    <scope>NUCLEOTIDE SEQUENCE [LARGE SCALE GENOMIC DNA]</scope>
    <source>
        <strain evidence="1 2">DSM 23240</strain>
    </source>
</reference>
<accession>A0A840RYG5</accession>
<name>A0A840RYG5_9BURK</name>
<gene>
    <name evidence="1" type="ORF">HNR39_004461</name>
</gene>
<organism evidence="1 2">
    <name type="scientific">Glaciimonas immobilis</name>
    <dbReference type="NCBI Taxonomy" id="728004"/>
    <lineage>
        <taxon>Bacteria</taxon>
        <taxon>Pseudomonadati</taxon>
        <taxon>Pseudomonadota</taxon>
        <taxon>Betaproteobacteria</taxon>
        <taxon>Burkholderiales</taxon>
        <taxon>Oxalobacteraceae</taxon>
        <taxon>Glaciimonas</taxon>
    </lineage>
</organism>
<evidence type="ECO:0000313" key="2">
    <source>
        <dbReference type="Proteomes" id="UP000571084"/>
    </source>
</evidence>
<dbReference type="EMBL" id="JACHHQ010000017">
    <property type="protein sequence ID" value="MBB5202593.1"/>
    <property type="molecule type" value="Genomic_DNA"/>
</dbReference>
<dbReference type="RefSeq" id="WP_184013490.1">
    <property type="nucleotide sequence ID" value="NZ_JACHHQ010000017.1"/>
</dbReference>
<protein>
    <submittedName>
        <fullName evidence="1">Uncharacterized protein</fullName>
    </submittedName>
</protein>
<sequence>MEPFLPDPFKPVQLGVHPRPDGAIILWHPDAASMKAASTPLDNIVMFVHFSGTVLIMESS</sequence>